<evidence type="ECO:0000259" key="3">
    <source>
        <dbReference type="Pfam" id="PF25954"/>
    </source>
</evidence>
<evidence type="ECO:0000256" key="1">
    <source>
        <dbReference type="ARBA" id="ARBA00009477"/>
    </source>
</evidence>
<evidence type="ECO:0000313" key="4">
    <source>
        <dbReference type="EMBL" id="MTV32318.1"/>
    </source>
</evidence>
<dbReference type="Gene3D" id="2.40.30.170">
    <property type="match status" value="1"/>
</dbReference>
<dbReference type="PANTHER" id="PTHR30469:SF11">
    <property type="entry name" value="BLL4320 PROTEIN"/>
    <property type="match status" value="1"/>
</dbReference>
<dbReference type="PANTHER" id="PTHR30469">
    <property type="entry name" value="MULTIDRUG RESISTANCE PROTEIN MDTA"/>
    <property type="match status" value="1"/>
</dbReference>
<comment type="caution">
    <text evidence="4">The sequence shown here is derived from an EMBL/GenBank/DDBJ whole genome shotgun (WGS) entry which is preliminary data.</text>
</comment>
<proteinExistence type="inferred from homology"/>
<sequence>MMRVRSFLLTFIILSAVVGGLAYFQFKVKPSMVAAFMAKMPRPASGVSVEEARSETWTPRLAAIGSFKAVPGIDVAGQLAGIIAEVAVKNGQDVLQGALLFRIDDAIEQAELKSNAATLKNAEIAYQRQQSLMARGVAAQANLDAAIAARDTAAAAVERAKVIIAQKTILAPFAGRIGIRKVDVGQYVAAGAPLVTLQQLDPIYIDFAAPEQFFSDLAIGQSVTAQVDLLGGLKVTGKIVNLDARVDRETRTLLVRAEMANPDKKVLPGMFGNVEVEAGKPHDVVSVPRTAIAYSLYGDSVYVVVPEDAQKGLDGPLRAERRFVRLGDTRGERVAISEGVKPGDKVVSQGQIKLQPNAPVTIEANSGLPPQKPLPLQ</sequence>
<dbReference type="InterPro" id="IPR058625">
    <property type="entry name" value="MdtA-like_BSH"/>
</dbReference>
<dbReference type="InterPro" id="IPR006143">
    <property type="entry name" value="RND_pump_MFP"/>
</dbReference>
<dbReference type="Pfam" id="PF25954">
    <property type="entry name" value="Beta-barrel_RND_2"/>
    <property type="match status" value="1"/>
</dbReference>
<name>A0A6N8DPT7_RHOAC</name>
<dbReference type="FunFam" id="2.40.30.170:FF:000010">
    <property type="entry name" value="Efflux RND transporter periplasmic adaptor subunit"/>
    <property type="match status" value="1"/>
</dbReference>
<protein>
    <submittedName>
        <fullName evidence="4">Efflux RND transporter periplasmic adaptor subunit</fullName>
    </submittedName>
</protein>
<dbReference type="Gene3D" id="1.10.287.470">
    <property type="entry name" value="Helix hairpin bin"/>
    <property type="match status" value="1"/>
</dbReference>
<organism evidence="4 5">
    <name type="scientific">Rhodoblastus acidophilus</name>
    <name type="common">Rhodopseudomonas acidophila</name>
    <dbReference type="NCBI Taxonomy" id="1074"/>
    <lineage>
        <taxon>Bacteria</taxon>
        <taxon>Pseudomonadati</taxon>
        <taxon>Pseudomonadota</taxon>
        <taxon>Alphaproteobacteria</taxon>
        <taxon>Hyphomicrobiales</taxon>
        <taxon>Rhodoblastaceae</taxon>
        <taxon>Rhodoblastus</taxon>
    </lineage>
</organism>
<dbReference type="Gene3D" id="2.40.420.20">
    <property type="match status" value="1"/>
</dbReference>
<dbReference type="GO" id="GO:1990281">
    <property type="term" value="C:efflux pump complex"/>
    <property type="evidence" value="ECO:0007669"/>
    <property type="project" value="TreeGrafter"/>
</dbReference>
<dbReference type="Pfam" id="PF25917">
    <property type="entry name" value="BSH_RND"/>
    <property type="match status" value="1"/>
</dbReference>
<dbReference type="Gene3D" id="2.40.50.100">
    <property type="match status" value="1"/>
</dbReference>
<dbReference type="AlphaFoldDB" id="A0A6N8DPT7"/>
<evidence type="ECO:0000313" key="5">
    <source>
        <dbReference type="Proteomes" id="UP000439113"/>
    </source>
</evidence>
<accession>A0A6N8DPT7</accession>
<dbReference type="Proteomes" id="UP000439113">
    <property type="component" value="Unassembled WGS sequence"/>
</dbReference>
<dbReference type="SUPFAM" id="SSF111369">
    <property type="entry name" value="HlyD-like secretion proteins"/>
    <property type="match status" value="1"/>
</dbReference>
<dbReference type="NCBIfam" id="TIGR01730">
    <property type="entry name" value="RND_mfp"/>
    <property type="match status" value="1"/>
</dbReference>
<reference evidence="4 5" key="1">
    <citation type="submission" date="2019-11" db="EMBL/GenBank/DDBJ databases">
        <title>Whole-genome sequence of a Rhodoblastus acidophilus DSM 142.</title>
        <authorList>
            <person name="Kyndt J.A."/>
            <person name="Meyer T.E."/>
        </authorList>
    </citation>
    <scope>NUCLEOTIDE SEQUENCE [LARGE SCALE GENOMIC DNA]</scope>
    <source>
        <strain evidence="4 5">DSM 142</strain>
    </source>
</reference>
<dbReference type="EMBL" id="WNKS01000015">
    <property type="protein sequence ID" value="MTV32318.1"/>
    <property type="molecule type" value="Genomic_DNA"/>
</dbReference>
<feature type="domain" description="CusB-like beta-barrel" evidence="3">
    <location>
        <begin position="203"/>
        <end position="278"/>
    </location>
</feature>
<dbReference type="GO" id="GO:0015562">
    <property type="term" value="F:efflux transmembrane transporter activity"/>
    <property type="evidence" value="ECO:0007669"/>
    <property type="project" value="TreeGrafter"/>
</dbReference>
<feature type="domain" description="Multidrug resistance protein MdtA-like barrel-sandwich hybrid" evidence="2">
    <location>
        <begin position="73"/>
        <end position="193"/>
    </location>
</feature>
<evidence type="ECO:0000259" key="2">
    <source>
        <dbReference type="Pfam" id="PF25917"/>
    </source>
</evidence>
<comment type="similarity">
    <text evidence="1">Belongs to the membrane fusion protein (MFP) (TC 8.A.1) family.</text>
</comment>
<gene>
    <name evidence="4" type="ORF">GJ654_15115</name>
</gene>
<dbReference type="InterPro" id="IPR058792">
    <property type="entry name" value="Beta-barrel_RND_2"/>
</dbReference>